<name>A0ABQ8TIT3_PERAM</name>
<proteinExistence type="predicted"/>
<protein>
    <recommendedName>
        <fullName evidence="3">Reverse transcriptase domain-containing protein</fullName>
    </recommendedName>
</protein>
<comment type="caution">
    <text evidence="1">The sequence shown here is derived from an EMBL/GenBank/DDBJ whole genome shotgun (WGS) entry which is preliminary data.</text>
</comment>
<gene>
    <name evidence="1" type="ORF">ANN_13166</name>
</gene>
<dbReference type="PANTHER" id="PTHR19446">
    <property type="entry name" value="REVERSE TRANSCRIPTASES"/>
    <property type="match status" value="1"/>
</dbReference>
<evidence type="ECO:0000313" key="2">
    <source>
        <dbReference type="Proteomes" id="UP001148838"/>
    </source>
</evidence>
<accession>A0ABQ8TIT3</accession>
<organism evidence="1 2">
    <name type="scientific">Periplaneta americana</name>
    <name type="common">American cockroach</name>
    <name type="synonym">Blatta americana</name>
    <dbReference type="NCBI Taxonomy" id="6978"/>
    <lineage>
        <taxon>Eukaryota</taxon>
        <taxon>Metazoa</taxon>
        <taxon>Ecdysozoa</taxon>
        <taxon>Arthropoda</taxon>
        <taxon>Hexapoda</taxon>
        <taxon>Insecta</taxon>
        <taxon>Pterygota</taxon>
        <taxon>Neoptera</taxon>
        <taxon>Polyneoptera</taxon>
        <taxon>Dictyoptera</taxon>
        <taxon>Blattodea</taxon>
        <taxon>Blattoidea</taxon>
        <taxon>Blattidae</taxon>
        <taxon>Blattinae</taxon>
        <taxon>Periplaneta</taxon>
    </lineage>
</organism>
<sequence>MRHEWNISQIERPIENITWLDLRPQIPSSVEKEGSAEPCDSIDNVYMEVVSGGRSYKFNSEVPQNDLKNFDAFIDEGNEEEQGKQREECVCLLSLTDSKSTATSRKRTQDPQKEKFRLITHKFHLSVNGQRIPACKGCFIKTFEETNKFITLALINRNVEIQQKINIHHAESDNAKIRNWRRQTVYYAATPLICNSVYQAVTKKKKRWFDEDCYMEVERRKQPKLKFLQDPVEANRDNNYFNKRREANRTLRNKKRDYSKEKLNEVETNSKNKNIGYLYKGLKEFKNGYQARVNVIKDENRDLLADSHSILNRWKNYFRQLLNIHRLNRNDRDETEIQTAGPFIPEPTLSEVEIAIENQKNYKSPGIDQIPAELIQEGESALSNEIYKLVLAILEKEIVPEQWKESIIVPIFKKGDKTNCSNFRGISLLLTSYKILSNILLRRLTPYVDEIIGDHQCGFRRNTSTIDQIFYIRQIMEKKMGV</sequence>
<dbReference type="Proteomes" id="UP001148838">
    <property type="component" value="Unassembled WGS sequence"/>
</dbReference>
<evidence type="ECO:0000313" key="1">
    <source>
        <dbReference type="EMBL" id="KAJ4446470.1"/>
    </source>
</evidence>
<keyword evidence="2" id="KW-1185">Reference proteome</keyword>
<dbReference type="EMBL" id="JAJSOF020000009">
    <property type="protein sequence ID" value="KAJ4446470.1"/>
    <property type="molecule type" value="Genomic_DNA"/>
</dbReference>
<reference evidence="1 2" key="1">
    <citation type="journal article" date="2022" name="Allergy">
        <title>Genome assembly and annotation of Periplaneta americana reveal a comprehensive cockroach allergen profile.</title>
        <authorList>
            <person name="Wang L."/>
            <person name="Xiong Q."/>
            <person name="Saelim N."/>
            <person name="Wang L."/>
            <person name="Nong W."/>
            <person name="Wan A.T."/>
            <person name="Shi M."/>
            <person name="Liu X."/>
            <person name="Cao Q."/>
            <person name="Hui J.H.L."/>
            <person name="Sookrung N."/>
            <person name="Leung T.F."/>
            <person name="Tungtrongchitr A."/>
            <person name="Tsui S.K.W."/>
        </authorList>
    </citation>
    <scope>NUCLEOTIDE SEQUENCE [LARGE SCALE GENOMIC DNA]</scope>
    <source>
        <strain evidence="1">PWHHKU_190912</strain>
    </source>
</reference>
<evidence type="ECO:0008006" key="3">
    <source>
        <dbReference type="Google" id="ProtNLM"/>
    </source>
</evidence>